<keyword evidence="1" id="KW-1133">Transmembrane helix</keyword>
<gene>
    <name evidence="2" type="ORF">A3A33_05225</name>
</gene>
<keyword evidence="1" id="KW-0472">Membrane</keyword>
<dbReference type="EMBL" id="MGKP01000005">
    <property type="protein sequence ID" value="OGN29617.1"/>
    <property type="molecule type" value="Genomic_DNA"/>
</dbReference>
<evidence type="ECO:0000256" key="1">
    <source>
        <dbReference type="SAM" id="Phobius"/>
    </source>
</evidence>
<evidence type="ECO:0000313" key="2">
    <source>
        <dbReference type="EMBL" id="OGN29617.1"/>
    </source>
</evidence>
<evidence type="ECO:0000313" key="3">
    <source>
        <dbReference type="Proteomes" id="UP000179047"/>
    </source>
</evidence>
<feature type="transmembrane region" description="Helical" evidence="1">
    <location>
        <begin position="36"/>
        <end position="58"/>
    </location>
</feature>
<feature type="transmembrane region" description="Helical" evidence="1">
    <location>
        <begin position="7"/>
        <end position="30"/>
    </location>
</feature>
<dbReference type="AlphaFoldDB" id="A0A1F8GW41"/>
<protein>
    <recommendedName>
        <fullName evidence="4">DUF378 domain-containing protein</fullName>
    </recommendedName>
</protein>
<proteinExistence type="predicted"/>
<sequence>MGYKWLIWGVVIFIISGLGWFVAVVLNVVTLGGLRFAANIFGYIAAASIPVSIVLAIIDRKKK</sequence>
<comment type="caution">
    <text evidence="2">The sequence shown here is derived from an EMBL/GenBank/DDBJ whole genome shotgun (WGS) entry which is preliminary data.</text>
</comment>
<dbReference type="Proteomes" id="UP000179047">
    <property type="component" value="Unassembled WGS sequence"/>
</dbReference>
<keyword evidence="1" id="KW-0812">Transmembrane</keyword>
<name>A0A1F8GW41_9BACT</name>
<dbReference type="STRING" id="1802701.A3A33_05225"/>
<organism evidence="2 3">
    <name type="scientific">Candidatus Yanofskybacteria bacterium RIFCSPLOWO2_01_FULL_49_25</name>
    <dbReference type="NCBI Taxonomy" id="1802701"/>
    <lineage>
        <taxon>Bacteria</taxon>
        <taxon>Candidatus Yanofskyibacteriota</taxon>
    </lineage>
</organism>
<reference evidence="2 3" key="1">
    <citation type="journal article" date="2016" name="Nat. Commun.">
        <title>Thousands of microbial genomes shed light on interconnected biogeochemical processes in an aquifer system.</title>
        <authorList>
            <person name="Anantharaman K."/>
            <person name="Brown C.T."/>
            <person name="Hug L.A."/>
            <person name="Sharon I."/>
            <person name="Castelle C.J."/>
            <person name="Probst A.J."/>
            <person name="Thomas B.C."/>
            <person name="Singh A."/>
            <person name="Wilkins M.J."/>
            <person name="Karaoz U."/>
            <person name="Brodie E.L."/>
            <person name="Williams K.H."/>
            <person name="Hubbard S.S."/>
            <person name="Banfield J.F."/>
        </authorList>
    </citation>
    <scope>NUCLEOTIDE SEQUENCE [LARGE SCALE GENOMIC DNA]</scope>
</reference>
<accession>A0A1F8GW41</accession>
<evidence type="ECO:0008006" key="4">
    <source>
        <dbReference type="Google" id="ProtNLM"/>
    </source>
</evidence>